<keyword evidence="2" id="KW-0611">Plant defense</keyword>
<dbReference type="Gene3D" id="1.10.10.10">
    <property type="entry name" value="Winged helix-like DNA-binding domain superfamily/Winged helix DNA-binding domain"/>
    <property type="match status" value="1"/>
</dbReference>
<dbReference type="InterPro" id="IPR055414">
    <property type="entry name" value="LRR_R13L4/SHOC2-like"/>
</dbReference>
<feature type="domain" description="Disease resistance R13L4/SHOC-2-like LRR" evidence="6">
    <location>
        <begin position="884"/>
        <end position="1184"/>
    </location>
</feature>
<dbReference type="GO" id="GO:0043531">
    <property type="term" value="F:ADP binding"/>
    <property type="evidence" value="ECO:0007669"/>
    <property type="project" value="InterPro"/>
</dbReference>
<keyword evidence="3" id="KW-1133">Transmembrane helix</keyword>
<dbReference type="InterPro" id="IPR036388">
    <property type="entry name" value="WH-like_DNA-bd_sf"/>
</dbReference>
<evidence type="ECO:0000256" key="2">
    <source>
        <dbReference type="ARBA" id="ARBA00022821"/>
    </source>
</evidence>
<dbReference type="InterPro" id="IPR032675">
    <property type="entry name" value="LRR_dom_sf"/>
</dbReference>
<evidence type="ECO:0000256" key="3">
    <source>
        <dbReference type="SAM" id="Phobius"/>
    </source>
</evidence>
<feature type="domain" description="NB-ARC" evidence="4">
    <location>
        <begin position="470"/>
        <end position="635"/>
    </location>
</feature>
<proteinExistence type="predicted"/>
<keyword evidence="8" id="KW-1185">Reference proteome</keyword>
<dbReference type="InterPro" id="IPR044974">
    <property type="entry name" value="Disease_R_plants"/>
</dbReference>
<evidence type="ECO:0000256" key="1">
    <source>
        <dbReference type="ARBA" id="ARBA00022737"/>
    </source>
</evidence>
<dbReference type="InterPro" id="IPR042197">
    <property type="entry name" value="Apaf_helical"/>
</dbReference>
<dbReference type="Gene3D" id="1.10.8.430">
    <property type="entry name" value="Helical domain of apoptotic protease-activating factors"/>
    <property type="match status" value="1"/>
</dbReference>
<keyword evidence="1" id="KW-0677">Repeat</keyword>
<keyword evidence="3" id="KW-0472">Membrane</keyword>
<dbReference type="FunFam" id="3.40.50.300:FF:001091">
    <property type="entry name" value="Probable disease resistance protein At1g61300"/>
    <property type="match status" value="1"/>
</dbReference>
<evidence type="ECO:0000259" key="6">
    <source>
        <dbReference type="Pfam" id="PF23598"/>
    </source>
</evidence>
<keyword evidence="3" id="KW-0812">Transmembrane</keyword>
<dbReference type="SUPFAM" id="SSF52540">
    <property type="entry name" value="P-loop containing nucleoside triphosphate hydrolases"/>
    <property type="match status" value="1"/>
</dbReference>
<dbReference type="GO" id="GO:0098542">
    <property type="term" value="P:defense response to other organism"/>
    <property type="evidence" value="ECO:0007669"/>
    <property type="project" value="TreeGrafter"/>
</dbReference>
<dbReference type="Pfam" id="PF23559">
    <property type="entry name" value="WHD_DRP"/>
    <property type="match status" value="1"/>
</dbReference>
<feature type="domain" description="Disease resistance protein winged helix" evidence="5">
    <location>
        <begin position="723"/>
        <end position="791"/>
    </location>
</feature>
<gene>
    <name evidence="7" type="ORF">RGQ29_021505</name>
</gene>
<dbReference type="PANTHER" id="PTHR23155:SF955">
    <property type="entry name" value="AAA+ ATPASE DOMAIN-CONTAINING PROTEIN"/>
    <property type="match status" value="1"/>
</dbReference>
<evidence type="ECO:0000259" key="4">
    <source>
        <dbReference type="Pfam" id="PF00931"/>
    </source>
</evidence>
<dbReference type="InterPro" id="IPR058922">
    <property type="entry name" value="WHD_DRP"/>
</dbReference>
<dbReference type="Gene3D" id="3.80.10.10">
    <property type="entry name" value="Ribonuclease Inhibitor"/>
    <property type="match status" value="2"/>
</dbReference>
<organism evidence="7 8">
    <name type="scientific">Quercus rubra</name>
    <name type="common">Northern red oak</name>
    <name type="synonym">Quercus borealis</name>
    <dbReference type="NCBI Taxonomy" id="3512"/>
    <lineage>
        <taxon>Eukaryota</taxon>
        <taxon>Viridiplantae</taxon>
        <taxon>Streptophyta</taxon>
        <taxon>Embryophyta</taxon>
        <taxon>Tracheophyta</taxon>
        <taxon>Spermatophyta</taxon>
        <taxon>Magnoliopsida</taxon>
        <taxon>eudicotyledons</taxon>
        <taxon>Gunneridae</taxon>
        <taxon>Pentapetalae</taxon>
        <taxon>rosids</taxon>
        <taxon>fabids</taxon>
        <taxon>Fagales</taxon>
        <taxon>Fagaceae</taxon>
        <taxon>Quercus</taxon>
    </lineage>
</organism>
<dbReference type="InterPro" id="IPR002182">
    <property type="entry name" value="NB-ARC"/>
</dbReference>
<feature type="transmembrane region" description="Helical" evidence="3">
    <location>
        <begin position="12"/>
        <end position="33"/>
    </location>
</feature>
<dbReference type="InterPro" id="IPR027417">
    <property type="entry name" value="P-loop_NTPase"/>
</dbReference>
<dbReference type="PANTHER" id="PTHR23155">
    <property type="entry name" value="DISEASE RESISTANCE PROTEIN RP"/>
    <property type="match status" value="1"/>
</dbReference>
<evidence type="ECO:0000259" key="5">
    <source>
        <dbReference type="Pfam" id="PF23559"/>
    </source>
</evidence>
<dbReference type="Proteomes" id="UP001324115">
    <property type="component" value="Unassembled WGS sequence"/>
</dbReference>
<dbReference type="EMBL" id="JAXUIC010000005">
    <property type="protein sequence ID" value="KAK4591330.1"/>
    <property type="molecule type" value="Genomic_DNA"/>
</dbReference>
<dbReference type="Pfam" id="PF23598">
    <property type="entry name" value="LRR_14"/>
    <property type="match status" value="1"/>
</dbReference>
<name>A0AAN7FDV6_QUERU</name>
<protein>
    <recommendedName>
        <fullName evidence="9">NB-ARC domain-containing protein</fullName>
    </recommendedName>
</protein>
<evidence type="ECO:0008006" key="9">
    <source>
        <dbReference type="Google" id="ProtNLM"/>
    </source>
</evidence>
<dbReference type="Gene3D" id="3.40.50.300">
    <property type="entry name" value="P-loop containing nucleotide triphosphate hydrolases"/>
    <property type="match status" value="1"/>
</dbReference>
<dbReference type="AlphaFoldDB" id="A0AAN7FDV6"/>
<reference evidence="7 8" key="1">
    <citation type="journal article" date="2023" name="G3 (Bethesda)">
        <title>A haplotype-resolved chromosome-scale genome for Quercus rubra L. provides insights into the genetics of adaptive traits for red oak species.</title>
        <authorList>
            <person name="Kapoor B."/>
            <person name="Jenkins J."/>
            <person name="Schmutz J."/>
            <person name="Zhebentyayeva T."/>
            <person name="Kuelheim C."/>
            <person name="Coggeshall M."/>
            <person name="Heim C."/>
            <person name="Lasky J.R."/>
            <person name="Leites L."/>
            <person name="Islam-Faridi N."/>
            <person name="Romero-Severson J."/>
            <person name="DeLeo V.L."/>
            <person name="Lucas S.M."/>
            <person name="Lazic D."/>
            <person name="Gailing O."/>
            <person name="Carlson J."/>
            <person name="Staton M."/>
        </authorList>
    </citation>
    <scope>NUCLEOTIDE SEQUENCE [LARGE SCALE GENOMIC DNA]</scope>
    <source>
        <strain evidence="7">Pseudo-F2</strain>
    </source>
</reference>
<dbReference type="PRINTS" id="PR00364">
    <property type="entry name" value="DISEASERSIST"/>
</dbReference>
<dbReference type="SUPFAM" id="SSF52058">
    <property type="entry name" value="L domain-like"/>
    <property type="match status" value="1"/>
</dbReference>
<dbReference type="Pfam" id="PF00931">
    <property type="entry name" value="NB-ARC"/>
    <property type="match status" value="1"/>
</dbReference>
<evidence type="ECO:0000313" key="8">
    <source>
        <dbReference type="Proteomes" id="UP001324115"/>
    </source>
</evidence>
<accession>A0AAN7FDV6</accession>
<evidence type="ECO:0000313" key="7">
    <source>
        <dbReference type="EMBL" id="KAK4591330.1"/>
    </source>
</evidence>
<comment type="caution">
    <text evidence="7">The sequence shown here is derived from an EMBL/GenBank/DDBJ whole genome shotgun (WGS) entry which is preliminary data.</text>
</comment>
<sequence length="1216" mass="139565">MGILSEISKLFHAYFITILAALLLVYIACIILTEFRFQRLEDNYKWIRREWRLLDALIKDGEYLSKSGKEIDEKSLQLWDSQLKPGMTVRLHDAERKWLDATKTIVCEAERCVKTYEELSERRKFLSWASFWDLRKIGDLGADMDQIEKKINVHISTKKEEAKDIYGAMEKSRSNVRSLQDRPIEKQPSDVYKPSVSVATIEAEINGLLERGNPGLMLVTRGQIESIKLFVELMVAFLNDFEGLILESETEKAWVIEAEEIIGELHRDITTTTTANQMIWPLDLGSPAPIKSIDLLSDLFERKIVYGFTFIRRDRTKFLHQPPQQRTLPSQITDDFIGILSFVEKIQNFLITIEEPTMETATNNLKNLSDLFVKVYGHFRYAKAIGGMKNSRRAWTDQMKIIVRDAETSLETYRESSAPEISNSQNDTESWVTFSAEIDKLVQALSLLEMRIRVCRTELREDTNFVVGLEEDIHEVVSRLTNIEHQSSIVSIVGMKGIGKTTLAKIIYEHTAIREHFNFFLWVALTDKVAGENVLKIIGEQVPRTDNERSGKEYFIQKAREFLRRDKYLVVLDNISTNKAWDDLKEAVPGTTNGSRILLTTRYKSVAVHADQSSVPHQLRLKTKEQSWRLFTQMVRFQPELSGPELSPKVKTLANKVVGRCGGLPLSILRVGYLLSGKEATADELLRVLEHINHNQAPWSETLEIIEKDLPLHLRQCISYLSLFPRDFEIPAGRLIALWVAEGFAKKNDDEPPVEEPPESVADKYFQELISLDLVQVLARKVNRTVKTCCFPSALRELWLRLNSKITPTASLSSRLDGRLAYYFDESDGGCSQSQGRSTNSPNVKSYRNSNSILFFDTREGYKPGEDIGNFLRKGIASGHLLQLQVLDLEHVFRPQLPNIIGKLILLRYLGLRWTYLETIPSSIGKLLKLESLDMGHTYIRTLPSSIWKLQELKYLHMNETYRSKIVHHPKRNSLQNLLTLQGAFVDKDSPLKEGLYKLIKLRKLKMAIQLLLLQQEALAESLVKLTQLETLKLKSIDEMGEPQDLKLMDLSGLDNLSILYLFGKLEKRSNITTINGLPKSLTYLTLSASRLSDDPMKELEKLHNLKSLSFYSHSYIGNRMICSNGGFPKLLVLKFWKLCELEEWRVEEQAMPNLKQLEIRSCQRLEVPTGLWHLKTLHELKLKDMPESFIEKIEETKDQNWGVIAYSPAIIIDVQ</sequence>